<protein>
    <recommendedName>
        <fullName evidence="3">RNA polymerase sigma factor 70 region 4 type 2 domain-containing protein</fullName>
    </recommendedName>
</protein>
<evidence type="ECO:0000313" key="2">
    <source>
        <dbReference type="Proteomes" id="UP000034565"/>
    </source>
</evidence>
<dbReference type="Proteomes" id="UP000034565">
    <property type="component" value="Unassembled WGS sequence"/>
</dbReference>
<accession>A0A0G1SJT2</accession>
<dbReference type="EMBL" id="LCOA01000012">
    <property type="protein sequence ID" value="KKU69677.1"/>
    <property type="molecule type" value="Genomic_DNA"/>
</dbReference>
<name>A0A0G1SJT2_9BACT</name>
<evidence type="ECO:0008006" key="3">
    <source>
        <dbReference type="Google" id="ProtNLM"/>
    </source>
</evidence>
<organism evidence="1 2">
    <name type="scientific">Candidatus Amesbacteria bacterium GW2011_GWA1_47_20</name>
    <dbReference type="NCBI Taxonomy" id="1618354"/>
    <lineage>
        <taxon>Bacteria</taxon>
        <taxon>Candidatus Amesiibacteriota</taxon>
    </lineage>
</organism>
<reference evidence="1 2" key="1">
    <citation type="journal article" date="2015" name="Nature">
        <title>rRNA introns, odd ribosomes, and small enigmatic genomes across a large radiation of phyla.</title>
        <authorList>
            <person name="Brown C.T."/>
            <person name="Hug L.A."/>
            <person name="Thomas B.C."/>
            <person name="Sharon I."/>
            <person name="Castelle C.J."/>
            <person name="Singh A."/>
            <person name="Wilkins M.J."/>
            <person name="Williams K.H."/>
            <person name="Banfield J.F."/>
        </authorList>
    </citation>
    <scope>NUCLEOTIDE SEQUENCE [LARGE SCALE GENOMIC DNA]</scope>
</reference>
<dbReference type="AlphaFoldDB" id="A0A0G1SJT2"/>
<sequence>MFNPTAEVAEGKVAVEWLMTRLAERLPQARKMDFIISAMGYDSTEAARLSGVSGARVRESLAYAGVELRQMAEEDPSIAEIVRELGRERAEFW</sequence>
<proteinExistence type="predicted"/>
<comment type="caution">
    <text evidence="1">The sequence shown here is derived from an EMBL/GenBank/DDBJ whole genome shotgun (WGS) entry which is preliminary data.</text>
</comment>
<evidence type="ECO:0000313" key="1">
    <source>
        <dbReference type="EMBL" id="KKU69677.1"/>
    </source>
</evidence>
<gene>
    <name evidence="1" type="ORF">UX92_C0012G0020</name>
</gene>